<evidence type="ECO:0000256" key="2">
    <source>
        <dbReference type="SAM" id="SignalP"/>
    </source>
</evidence>
<proteinExistence type="inferred from homology"/>
<evidence type="ECO:0000256" key="1">
    <source>
        <dbReference type="ARBA" id="ARBA00006865"/>
    </source>
</evidence>
<dbReference type="Pfam" id="PF00722">
    <property type="entry name" value="Glyco_hydro_16"/>
    <property type="match status" value="1"/>
</dbReference>
<protein>
    <submittedName>
        <fullName evidence="4">Laminarinase</fullName>
    </submittedName>
</protein>
<dbReference type="CDD" id="cd00146">
    <property type="entry name" value="PKD"/>
    <property type="match status" value="1"/>
</dbReference>
<dbReference type="SUPFAM" id="SSF49899">
    <property type="entry name" value="Concanavalin A-like lectins/glucanases"/>
    <property type="match status" value="1"/>
</dbReference>
<dbReference type="AlphaFoldDB" id="A0A226GXE6"/>
<dbReference type="RefSeq" id="WP_089051246.1">
    <property type="nucleotide sequence ID" value="NZ_FXTV01000005.1"/>
</dbReference>
<dbReference type="GO" id="GO:0005975">
    <property type="term" value="P:carbohydrate metabolic process"/>
    <property type="evidence" value="ECO:0007669"/>
    <property type="project" value="InterPro"/>
</dbReference>
<reference evidence="4 5" key="1">
    <citation type="submission" date="2016-11" db="EMBL/GenBank/DDBJ databases">
        <title>Whole genomes of Flavobacteriaceae.</title>
        <authorList>
            <person name="Stine C."/>
            <person name="Li C."/>
            <person name="Tadesse D."/>
        </authorList>
    </citation>
    <scope>NUCLEOTIDE SEQUENCE [LARGE SCALE GENOMIC DNA]</scope>
    <source>
        <strain evidence="4 5">DSM 18292</strain>
    </source>
</reference>
<dbReference type="PANTHER" id="PTHR10963:SF55">
    <property type="entry name" value="GLYCOSIDE HYDROLASE FAMILY 16 PROTEIN"/>
    <property type="match status" value="1"/>
</dbReference>
<dbReference type="PANTHER" id="PTHR10963">
    <property type="entry name" value="GLYCOSYL HYDROLASE-RELATED"/>
    <property type="match status" value="1"/>
</dbReference>
<dbReference type="PROSITE" id="PS51762">
    <property type="entry name" value="GH16_2"/>
    <property type="match status" value="1"/>
</dbReference>
<dbReference type="InterPro" id="IPR000757">
    <property type="entry name" value="Beta-glucanase-like"/>
</dbReference>
<comment type="caution">
    <text evidence="4">The sequence shown here is derived from an EMBL/GenBank/DDBJ whole genome shotgun (WGS) entry which is preliminary data.</text>
</comment>
<sequence length="559" mass="60453">MKKYNKYFVFLFALLLAISCQKDDYSFGAINAPTNLEVTAEIVGKTADAPFGDGSGLVKLTSTAGNAISYKYVFSDGTTENAPNGVYTKRFTKTGVNKYVVTVVSAGKGGVSTTSTLEVEVLSDFSDHEAVEFLTGGTSKKWYWSASEPGHLGVGQNDGNAEKNYYPNHYQAGAFEKANAPSSSCLYENVLTFSLDGETLKFQLDNGGATFFNKAFGSVAGVSLGDDACLPYDVSAVKTVSLSPSESVVTKNPEHATQTRGTMLNFSDGGFMGYYIGQSSYEIISITANRMVVRAVMGGDASLAWYHIFTTVPPNQNPEPEPPVDEYTKLVWSDEFDTDGAPDPTKWTAELGTGDNGWGNNEKQSYTNSPTNVKVQGGSLIITAKKETIGTAAYSSARLKSENKYEFTYGKVEIRAKLPIGKGTWPALWMLGEDYAINDWPACGEIDIMEHIGNNQDHVLGTLHYPGRSGGNADSGGKTIPNVSTEFHVYKAIWSPTVIQIYADNTLLHSVPNNSSLPFNKNFFLILNVAMGGNLGGAIDSAFTQSSMEIDYVRVYNKP</sequence>
<dbReference type="PROSITE" id="PS51257">
    <property type="entry name" value="PROKAR_LIPOPROTEIN"/>
    <property type="match status" value="1"/>
</dbReference>
<evidence type="ECO:0000313" key="4">
    <source>
        <dbReference type="EMBL" id="OXA86374.1"/>
    </source>
</evidence>
<keyword evidence="5" id="KW-1185">Reference proteome</keyword>
<dbReference type="Gene3D" id="2.60.120.200">
    <property type="match status" value="1"/>
</dbReference>
<dbReference type="EMBL" id="MUGW01000042">
    <property type="protein sequence ID" value="OXA86374.1"/>
    <property type="molecule type" value="Genomic_DNA"/>
</dbReference>
<dbReference type="Proteomes" id="UP000198345">
    <property type="component" value="Unassembled WGS sequence"/>
</dbReference>
<keyword evidence="2" id="KW-0732">Signal</keyword>
<organism evidence="4 5">
    <name type="scientific">Flavobacterium hercynium</name>
    <dbReference type="NCBI Taxonomy" id="387094"/>
    <lineage>
        <taxon>Bacteria</taxon>
        <taxon>Pseudomonadati</taxon>
        <taxon>Bacteroidota</taxon>
        <taxon>Flavobacteriia</taxon>
        <taxon>Flavobacteriales</taxon>
        <taxon>Flavobacteriaceae</taxon>
        <taxon>Flavobacterium</taxon>
    </lineage>
</organism>
<dbReference type="OrthoDB" id="9809583at2"/>
<dbReference type="InterPro" id="IPR050546">
    <property type="entry name" value="Glycosyl_Hydrlase_16"/>
</dbReference>
<name>A0A226GXE6_9FLAO</name>
<feature type="signal peptide" evidence="2">
    <location>
        <begin position="1"/>
        <end position="22"/>
    </location>
</feature>
<evidence type="ECO:0000313" key="5">
    <source>
        <dbReference type="Proteomes" id="UP000198345"/>
    </source>
</evidence>
<accession>A0A226GXE6</accession>
<dbReference type="GO" id="GO:0004553">
    <property type="term" value="F:hydrolase activity, hydrolyzing O-glycosyl compounds"/>
    <property type="evidence" value="ECO:0007669"/>
    <property type="project" value="InterPro"/>
</dbReference>
<feature type="chain" id="PRO_5013121682" evidence="2">
    <location>
        <begin position="23"/>
        <end position="559"/>
    </location>
</feature>
<comment type="similarity">
    <text evidence="1">Belongs to the glycosyl hydrolase 16 family.</text>
</comment>
<dbReference type="InterPro" id="IPR013320">
    <property type="entry name" value="ConA-like_dom_sf"/>
</dbReference>
<gene>
    <name evidence="4" type="ORF">B0A66_18000</name>
</gene>
<evidence type="ECO:0000259" key="3">
    <source>
        <dbReference type="PROSITE" id="PS51762"/>
    </source>
</evidence>
<dbReference type="CDD" id="cd08023">
    <property type="entry name" value="GH16_laminarinase_like"/>
    <property type="match status" value="1"/>
</dbReference>
<feature type="domain" description="GH16" evidence="3">
    <location>
        <begin position="312"/>
        <end position="559"/>
    </location>
</feature>